<evidence type="ECO:0000256" key="7">
    <source>
        <dbReference type="ARBA" id="ARBA00022833"/>
    </source>
</evidence>
<dbReference type="PANTHER" id="PTHR10807">
    <property type="entry name" value="MYOTUBULARIN-RELATED"/>
    <property type="match status" value="1"/>
</dbReference>
<dbReference type="Proteomes" id="UP001501920">
    <property type="component" value="Chromosome 23"/>
</dbReference>
<evidence type="ECO:0000256" key="11">
    <source>
        <dbReference type="PIRSR" id="PIRSR630564-1"/>
    </source>
</evidence>
<feature type="region of interest" description="Disordered" evidence="14">
    <location>
        <begin position="826"/>
        <end position="849"/>
    </location>
</feature>
<evidence type="ECO:0000256" key="13">
    <source>
        <dbReference type="PROSITE-ProRule" id="PRU00091"/>
    </source>
</evidence>
<dbReference type="GO" id="GO:0008270">
    <property type="term" value="F:zinc ion binding"/>
    <property type="evidence" value="ECO:0007669"/>
    <property type="project" value="UniProtKB-KW"/>
</dbReference>
<keyword evidence="9" id="KW-0472">Membrane</keyword>
<dbReference type="GO" id="GO:0019903">
    <property type="term" value="F:protein phosphatase binding"/>
    <property type="evidence" value="ECO:0007669"/>
    <property type="project" value="TreeGrafter"/>
</dbReference>
<feature type="binding site" evidence="12">
    <location>
        <begin position="300"/>
        <end position="301"/>
    </location>
    <ligand>
        <name>substrate</name>
    </ligand>
</feature>
<evidence type="ECO:0000256" key="2">
    <source>
        <dbReference type="ARBA" id="ARBA00007471"/>
    </source>
</evidence>
<dbReference type="InterPro" id="IPR013083">
    <property type="entry name" value="Znf_RING/FYVE/PHD"/>
</dbReference>
<sequence length="992" mass="111072">IVEYVGRAEGAVIALSSYRLHIKFKDNVINVPLQLVESVECRDMVQLHLTCKDCKVIRCHFRSSEQAQDWLRRLNAAVRPPVRLDELFAFAFHSCSATQPAERDLHEEICHSGEHVKDRFKHEVQRMGFSNHSAWRISDINNNFRLCATYPEKLLVPTWITDLELENVASFRSWKRIPAVVYRHLSTGAVIGRCGQPEVSWWGWRNADDEHLVQSIAKACAMDPAAIKPLRNAYFPCCILDSVITNGNEEVEPITTPPQKLLILDARSYAAAVANRAKGGGCECPEYYPNCEVMFMGMANIHSIRRSFQCLRALLHCQICAVCWLSALEGTKWLQHLSLLLKASLLVVNTVNRDRRPVLVHCSDGWDRTPQIVALSKLLLDPYYRTIEGFQLLVETEWLDFGHKFADRCGHGENADDGNERCPVFLQWLDCVHQLQRQFPCSFQFNEAFLVKLVQHTYSCLFGTFLCNSRKEREESGVLENTCSVWSLLQPANRAFHNILYSSHSETVLHPVCHVRNLMLWSAVYLPNSAPSLPFEESSYISPSVSPEDTPPGRLPKTRSYDNLLTTCEETNPAASNRRCSDPNLNEKWQEHLRSVEITVATVAEDNTQQPESPANKNTDHSQMVRGLDERLWEEGLLNGVEHSDSKILNGSVLANGGGAEEEQRSEVTVSIVGPAFQVATPPPSELLKNVPEQNGKDAVDTFCEEQIEEALELSTEESFTPIVSPPSQLGHLTNGHIIVNGVDDISPTKEPLSPIKNPTLRSLSQNDSPLESSIETLTEECLLPTHTPHKSLRSPSQCALQPLSLLTHHDNSVCNGEAPRVNSCASLSRQTSTTSSGSLTSPQQRGPVVPGHLDQDGLSMHNDAVQVRLRQMEAGHQLQVETLKRQVQELWSRLHVNGELVSGWYPGHLPTRCYGCESKFWLAARKHHCRNCGNVFCASCCDQKVAVANQQLYEPNRTCQACYSHLRPSAVPPALPPADMELEKPITASSN</sequence>
<organism evidence="17 18">
    <name type="scientific">Pygocentrus nattereri</name>
    <name type="common">Red-bellied piranha</name>
    <dbReference type="NCBI Taxonomy" id="42514"/>
    <lineage>
        <taxon>Eukaryota</taxon>
        <taxon>Metazoa</taxon>
        <taxon>Chordata</taxon>
        <taxon>Craniata</taxon>
        <taxon>Vertebrata</taxon>
        <taxon>Euteleostomi</taxon>
        <taxon>Actinopterygii</taxon>
        <taxon>Neopterygii</taxon>
        <taxon>Teleostei</taxon>
        <taxon>Ostariophysi</taxon>
        <taxon>Characiformes</taxon>
        <taxon>Characoidei</taxon>
        <taxon>Pygocentrus</taxon>
    </lineage>
</organism>
<evidence type="ECO:0000256" key="10">
    <source>
        <dbReference type="ARBA" id="ARBA00032571"/>
    </source>
</evidence>
<dbReference type="InterPro" id="IPR029021">
    <property type="entry name" value="Prot-tyrosine_phosphatase-like"/>
</dbReference>
<keyword evidence="8" id="KW-0443">Lipid metabolism</keyword>
<evidence type="ECO:0000256" key="12">
    <source>
        <dbReference type="PIRSR" id="PIRSR630564-2"/>
    </source>
</evidence>
<keyword evidence="7" id="KW-0862">Zinc</keyword>
<dbReference type="InterPro" id="IPR030564">
    <property type="entry name" value="Myotubularin"/>
</dbReference>
<keyword evidence="18" id="KW-1185">Reference proteome</keyword>
<dbReference type="GO" id="GO:0016020">
    <property type="term" value="C:membrane"/>
    <property type="evidence" value="ECO:0007669"/>
    <property type="project" value="UniProtKB-SubCell"/>
</dbReference>
<dbReference type="InterPro" id="IPR016130">
    <property type="entry name" value="Tyr_Pase_AS"/>
</dbReference>
<dbReference type="PANTHER" id="PTHR10807:SF66">
    <property type="entry name" value="MYOTUBULARIN-RELATED PROTEIN 3"/>
    <property type="match status" value="1"/>
</dbReference>
<dbReference type="GO" id="GO:0052629">
    <property type="term" value="F:phosphatidylinositol-3,5-bisphosphate 3-phosphatase activity"/>
    <property type="evidence" value="ECO:0007669"/>
    <property type="project" value="UniProtKB-EC"/>
</dbReference>
<feature type="binding site" evidence="12">
    <location>
        <begin position="362"/>
        <end position="368"/>
    </location>
    <ligand>
        <name>substrate</name>
    </ligand>
</feature>
<dbReference type="InterPro" id="IPR011011">
    <property type="entry name" value="Znf_FYVE_PHD"/>
</dbReference>
<dbReference type="PROSITE" id="PS51339">
    <property type="entry name" value="PPASE_MYOTUBULARIN"/>
    <property type="match status" value="1"/>
</dbReference>
<dbReference type="GeneTree" id="ENSGT00940000157272"/>
<keyword evidence="4" id="KW-0479">Metal-binding</keyword>
<dbReference type="GO" id="GO:0005737">
    <property type="term" value="C:cytoplasm"/>
    <property type="evidence" value="ECO:0007669"/>
    <property type="project" value="TreeGrafter"/>
</dbReference>
<dbReference type="SMART" id="SM00404">
    <property type="entry name" value="PTPc_motif"/>
    <property type="match status" value="1"/>
</dbReference>
<dbReference type="AlphaFoldDB" id="A0A3B4C8C9"/>
<proteinExistence type="inferred from homology"/>
<dbReference type="InterPro" id="IPR000306">
    <property type="entry name" value="Znf_FYVE"/>
</dbReference>
<dbReference type="GO" id="GO:0010506">
    <property type="term" value="P:regulation of autophagy"/>
    <property type="evidence" value="ECO:0007669"/>
    <property type="project" value="TreeGrafter"/>
</dbReference>
<dbReference type="GO" id="GO:0046856">
    <property type="term" value="P:phosphatidylinositol dephosphorylation"/>
    <property type="evidence" value="ECO:0007669"/>
    <property type="project" value="TreeGrafter"/>
</dbReference>
<evidence type="ECO:0000256" key="6">
    <source>
        <dbReference type="ARBA" id="ARBA00022801"/>
    </source>
</evidence>
<feature type="domain" description="FYVE-type" evidence="15">
    <location>
        <begin position="912"/>
        <end position="968"/>
    </location>
</feature>
<dbReference type="SUPFAM" id="SSF52799">
    <property type="entry name" value="(Phosphotyrosine protein) phosphatases II"/>
    <property type="match status" value="1"/>
</dbReference>
<gene>
    <name evidence="17" type="primary">MTMR4</name>
</gene>
<dbReference type="InterPro" id="IPR010569">
    <property type="entry name" value="Myotubularin-like_Pase_dom"/>
</dbReference>
<protein>
    <recommendedName>
        <fullName evidence="3">phosphatidylinositol-3,5-bisphosphate 3-phosphatase</fullName>
        <ecNumber evidence="3">3.1.3.95</ecNumber>
    </recommendedName>
    <alternativeName>
        <fullName evidence="10">Phosphatidylinositol-3,5-bisphosphate 3-phosphatase</fullName>
    </alternativeName>
</protein>
<dbReference type="Pfam" id="PF01363">
    <property type="entry name" value="FYVE"/>
    <property type="match status" value="1"/>
</dbReference>
<dbReference type="Ensembl" id="ENSPNAT00000000583.2">
    <property type="protein sequence ID" value="ENSPNAP00000008177.2"/>
    <property type="gene ID" value="ENSPNAG00000013847.2"/>
</dbReference>
<feature type="binding site" evidence="12">
    <location>
        <begin position="275"/>
        <end position="278"/>
    </location>
    <ligand>
        <name>substrate</name>
    </ligand>
</feature>
<evidence type="ECO:0000313" key="17">
    <source>
        <dbReference type="Ensembl" id="ENSPNAP00000008177.2"/>
    </source>
</evidence>
<comment type="similarity">
    <text evidence="2">Belongs to the protein-tyrosine phosphatase family. Non-receptor class myotubularin subfamily.</text>
</comment>
<dbReference type="EC" id="3.1.3.95" evidence="3"/>
<feature type="compositionally biased region" description="Low complexity" evidence="14">
    <location>
        <begin position="827"/>
        <end position="842"/>
    </location>
</feature>
<feature type="region of interest" description="Disordered" evidence="14">
    <location>
        <begin position="541"/>
        <end position="560"/>
    </location>
</feature>
<feature type="domain" description="Myotubularin phosphatase" evidence="16">
    <location>
        <begin position="114"/>
        <end position="525"/>
    </location>
</feature>
<reference evidence="17 18" key="1">
    <citation type="submission" date="2020-10" db="EMBL/GenBank/DDBJ databases">
        <title>Pygocentrus nattereri (red-bellied piranha) genome, fPygNat1, primary haplotype.</title>
        <authorList>
            <person name="Myers G."/>
            <person name="Meyer A."/>
            <person name="Karagic N."/>
            <person name="Pippel M."/>
            <person name="Winkler S."/>
            <person name="Tracey A."/>
            <person name="Wood J."/>
            <person name="Formenti G."/>
            <person name="Howe K."/>
            <person name="Fedrigo O."/>
            <person name="Jarvis E.D."/>
        </authorList>
    </citation>
    <scope>NUCLEOTIDE SEQUENCE [LARGE SCALE GENOMIC DNA]</scope>
</reference>
<evidence type="ECO:0000256" key="8">
    <source>
        <dbReference type="ARBA" id="ARBA00023098"/>
    </source>
</evidence>
<name>A0A3B4C8C9_PYGNA</name>
<reference evidence="17" key="3">
    <citation type="submission" date="2025-09" db="UniProtKB">
        <authorList>
            <consortium name="Ensembl"/>
        </authorList>
    </citation>
    <scope>IDENTIFICATION</scope>
</reference>
<evidence type="ECO:0000259" key="16">
    <source>
        <dbReference type="PROSITE" id="PS51339"/>
    </source>
</evidence>
<evidence type="ECO:0000256" key="5">
    <source>
        <dbReference type="ARBA" id="ARBA00022771"/>
    </source>
</evidence>
<evidence type="ECO:0000256" key="3">
    <source>
        <dbReference type="ARBA" id="ARBA00012903"/>
    </source>
</evidence>
<evidence type="ECO:0000256" key="4">
    <source>
        <dbReference type="ARBA" id="ARBA00022723"/>
    </source>
</evidence>
<evidence type="ECO:0000256" key="9">
    <source>
        <dbReference type="ARBA" id="ARBA00023136"/>
    </source>
</evidence>
<keyword evidence="5 13" id="KW-0863">Zinc-finger</keyword>
<dbReference type="GO" id="GO:0004438">
    <property type="term" value="F:phosphatidylinositol-3-phosphate phosphatase activity"/>
    <property type="evidence" value="ECO:0007669"/>
    <property type="project" value="TreeGrafter"/>
</dbReference>
<dbReference type="InterPro" id="IPR003595">
    <property type="entry name" value="Tyr_Pase_cat"/>
</dbReference>
<dbReference type="SUPFAM" id="SSF50729">
    <property type="entry name" value="PH domain-like"/>
    <property type="match status" value="1"/>
</dbReference>
<reference evidence="17" key="2">
    <citation type="submission" date="2025-08" db="UniProtKB">
        <authorList>
            <consortium name="Ensembl"/>
        </authorList>
    </citation>
    <scope>IDENTIFICATION</scope>
</reference>
<dbReference type="Pfam" id="PF06602">
    <property type="entry name" value="Myotub-related"/>
    <property type="match status" value="1"/>
</dbReference>
<keyword evidence="6" id="KW-0378">Hydrolase</keyword>
<dbReference type="InterPro" id="IPR017455">
    <property type="entry name" value="Znf_FYVE-rel"/>
</dbReference>
<dbReference type="PROSITE" id="PS00383">
    <property type="entry name" value="TYR_PHOSPHATASE_1"/>
    <property type="match status" value="1"/>
</dbReference>
<dbReference type="SUPFAM" id="SSF57903">
    <property type="entry name" value="FYVE/PHD zinc finger"/>
    <property type="match status" value="1"/>
</dbReference>
<evidence type="ECO:0000256" key="14">
    <source>
        <dbReference type="SAM" id="MobiDB-lite"/>
    </source>
</evidence>
<feature type="active site" description="Phosphocysteine intermediate" evidence="11">
    <location>
        <position position="362"/>
    </location>
</feature>
<dbReference type="SMART" id="SM00064">
    <property type="entry name" value="FYVE"/>
    <property type="match status" value="1"/>
</dbReference>
<comment type="subcellular location">
    <subcellularLocation>
        <location evidence="1">Membrane</location>
    </subcellularLocation>
</comment>
<dbReference type="Gene3D" id="3.30.40.10">
    <property type="entry name" value="Zinc/RING finger domain, C3HC4 (zinc finger)"/>
    <property type="match status" value="1"/>
</dbReference>
<evidence type="ECO:0000256" key="1">
    <source>
        <dbReference type="ARBA" id="ARBA00004370"/>
    </source>
</evidence>
<evidence type="ECO:0000313" key="18">
    <source>
        <dbReference type="Proteomes" id="UP001501920"/>
    </source>
</evidence>
<feature type="compositionally biased region" description="Polar residues" evidence="14">
    <location>
        <begin position="760"/>
        <end position="773"/>
    </location>
</feature>
<feature type="region of interest" description="Disordered" evidence="14">
    <location>
        <begin position="750"/>
        <end position="773"/>
    </location>
</feature>
<evidence type="ECO:0000259" key="15">
    <source>
        <dbReference type="PROSITE" id="PS50178"/>
    </source>
</evidence>
<accession>A0A3B4C8C9</accession>
<dbReference type="PROSITE" id="PS50178">
    <property type="entry name" value="ZF_FYVE"/>
    <property type="match status" value="1"/>
</dbReference>